<dbReference type="Proteomes" id="UP000682877">
    <property type="component" value="Chromosome 4"/>
</dbReference>
<dbReference type="PANTHER" id="PTHR33101">
    <property type="entry name" value="ROP GUANINE NUCLEOTIDE EXCHANGE FACTOR 1"/>
    <property type="match status" value="1"/>
</dbReference>
<dbReference type="PANTHER" id="PTHR33101:SF52">
    <property type="entry name" value="PRONE DOMAIN-CONTAINING PROTEIN"/>
    <property type="match status" value="1"/>
</dbReference>
<organism evidence="5 6">
    <name type="scientific">Arabidopsis arenosa</name>
    <name type="common">Sand rock-cress</name>
    <name type="synonym">Cardaminopsis arenosa</name>
    <dbReference type="NCBI Taxonomy" id="38785"/>
    <lineage>
        <taxon>Eukaryota</taxon>
        <taxon>Viridiplantae</taxon>
        <taxon>Streptophyta</taxon>
        <taxon>Embryophyta</taxon>
        <taxon>Tracheophyta</taxon>
        <taxon>Spermatophyta</taxon>
        <taxon>Magnoliopsida</taxon>
        <taxon>eudicotyledons</taxon>
        <taxon>Gunneridae</taxon>
        <taxon>Pentapetalae</taxon>
        <taxon>rosids</taxon>
        <taxon>malvids</taxon>
        <taxon>Brassicales</taxon>
        <taxon>Brassicaceae</taxon>
        <taxon>Camelineae</taxon>
        <taxon>Arabidopsis</taxon>
    </lineage>
</organism>
<dbReference type="Pfam" id="PF03759">
    <property type="entry name" value="PRONE"/>
    <property type="match status" value="2"/>
</dbReference>
<dbReference type="PROSITE" id="PS51334">
    <property type="entry name" value="PRONE"/>
    <property type="match status" value="1"/>
</dbReference>
<evidence type="ECO:0000256" key="2">
    <source>
        <dbReference type="PROSITE-ProRule" id="PRU00663"/>
    </source>
</evidence>
<dbReference type="AlphaFoldDB" id="A0A8S2A738"/>
<reference evidence="5" key="1">
    <citation type="submission" date="2021-01" db="EMBL/GenBank/DDBJ databases">
        <authorList>
            <person name="Bezrukov I."/>
        </authorList>
    </citation>
    <scope>NUCLEOTIDE SEQUENCE</scope>
</reference>
<gene>
    <name evidence="5" type="ORF">AARE701A_LOCUS10588</name>
</gene>
<protein>
    <recommendedName>
        <fullName evidence="4">PRONE domain-containing protein</fullName>
    </recommendedName>
</protein>
<evidence type="ECO:0000256" key="3">
    <source>
        <dbReference type="SAM" id="MobiDB-lite"/>
    </source>
</evidence>
<accession>A0A8S2A738</accession>
<feature type="domain" description="PRONE" evidence="4">
    <location>
        <begin position="79"/>
        <end position="415"/>
    </location>
</feature>
<dbReference type="EMBL" id="LR999454">
    <property type="protein sequence ID" value="CAE6031265.1"/>
    <property type="molecule type" value="Genomic_DNA"/>
</dbReference>
<dbReference type="InterPro" id="IPR005512">
    <property type="entry name" value="PRONE_dom"/>
</dbReference>
<evidence type="ECO:0000256" key="1">
    <source>
        <dbReference type="ARBA" id="ARBA00022658"/>
    </source>
</evidence>
<keyword evidence="1 2" id="KW-0344">Guanine-nucleotide releasing factor</keyword>
<name>A0A8S2A738_ARAAE</name>
<evidence type="ECO:0000259" key="4">
    <source>
        <dbReference type="PROSITE" id="PS51334"/>
    </source>
</evidence>
<dbReference type="Gene3D" id="1.20.58.2010">
    <property type="entry name" value="PRONE domain, subdomain 1"/>
    <property type="match status" value="3"/>
</dbReference>
<evidence type="ECO:0000313" key="5">
    <source>
        <dbReference type="EMBL" id="CAE6031265.1"/>
    </source>
</evidence>
<proteinExistence type="predicted"/>
<sequence>MTNDGLETCIINNQSLEEESGTSRGDEYPTDSLDDDAFSSCSSSKDVLESFSSKLLPRKICSDDWDFKTSSIHLYGKEKPGYALCFSDVEAMKERFSKLFLGEDVTGGCNGVQTALALSNAITHLAIPSKQDGENGRLLEIMTPKARADIHVNLPALRKLDSMLIETLDSVVNTEFWYSEVGHKAEGKNKITRESKRWWLPSPKVPEPGLSSSGRKKLVEKGNVVYQIFKAAKSINRNVFLEMPVPTIVKDALPKSGKTSLGDDLYKMLLASQSASVDEIFMSLSLVTERAALEIVNRLEAAIYAWKERRAEQASSGKSPVRASWSLVKDSISEISRFELLINRAERLNDQIKYKFSNLPQSFVDATKIQYGKDIGHAILEAYSRILANLAFRILSRIEEILQEDALSNPNISGSNEVVRTPESGQAHIHHEQSR</sequence>
<dbReference type="GO" id="GO:0005085">
    <property type="term" value="F:guanyl-nucleotide exchange factor activity"/>
    <property type="evidence" value="ECO:0007669"/>
    <property type="project" value="UniProtKB-UniRule"/>
</dbReference>
<dbReference type="FunFam" id="1.20.58.2010:FF:000001">
    <property type="entry name" value="Rop guanine nucleotide exchange factor 14"/>
    <property type="match status" value="1"/>
</dbReference>
<keyword evidence="6" id="KW-1185">Reference proteome</keyword>
<feature type="region of interest" description="Disordered" evidence="3">
    <location>
        <begin position="412"/>
        <end position="435"/>
    </location>
</feature>
<evidence type="ECO:0000313" key="6">
    <source>
        <dbReference type="Proteomes" id="UP000682877"/>
    </source>
</evidence>
<dbReference type="InterPro" id="IPR038937">
    <property type="entry name" value="RopGEF"/>
</dbReference>